<organism evidence="8 9">
    <name type="scientific">Pristionchus fissidentatus</name>
    <dbReference type="NCBI Taxonomy" id="1538716"/>
    <lineage>
        <taxon>Eukaryota</taxon>
        <taxon>Metazoa</taxon>
        <taxon>Ecdysozoa</taxon>
        <taxon>Nematoda</taxon>
        <taxon>Chromadorea</taxon>
        <taxon>Rhabditida</taxon>
        <taxon>Rhabditina</taxon>
        <taxon>Diplogasteromorpha</taxon>
        <taxon>Diplogasteroidea</taxon>
        <taxon>Neodiplogasteridae</taxon>
        <taxon>Pristionchus</taxon>
    </lineage>
</organism>
<dbReference type="InterPro" id="IPR035979">
    <property type="entry name" value="RBD_domain_sf"/>
</dbReference>
<gene>
    <name evidence="8" type="ORF">PFISCL1PPCAC_6341</name>
</gene>
<dbReference type="Pfam" id="PF00076">
    <property type="entry name" value="RRM_1"/>
    <property type="match status" value="3"/>
</dbReference>
<dbReference type="SUPFAM" id="SSF54928">
    <property type="entry name" value="RNA-binding domain, RBD"/>
    <property type="match status" value="2"/>
</dbReference>
<dbReference type="InterPro" id="IPR012677">
    <property type="entry name" value="Nucleotide-bd_a/b_plait_sf"/>
</dbReference>
<feature type="domain" description="RRM" evidence="7">
    <location>
        <begin position="492"/>
        <end position="583"/>
    </location>
</feature>
<feature type="compositionally biased region" description="Basic and acidic residues" evidence="6">
    <location>
        <begin position="100"/>
        <end position="110"/>
    </location>
</feature>
<feature type="domain" description="RRM" evidence="7">
    <location>
        <begin position="153"/>
        <end position="234"/>
    </location>
</feature>
<feature type="non-terminal residue" evidence="8">
    <location>
        <position position="1"/>
    </location>
</feature>
<reference evidence="8" key="1">
    <citation type="submission" date="2023-10" db="EMBL/GenBank/DDBJ databases">
        <title>Genome assembly of Pristionchus species.</title>
        <authorList>
            <person name="Yoshida K."/>
            <person name="Sommer R.J."/>
        </authorList>
    </citation>
    <scope>NUCLEOTIDE SEQUENCE</scope>
    <source>
        <strain evidence="8">RS5133</strain>
    </source>
</reference>
<dbReference type="FunFam" id="3.30.70.330:FF:000182">
    <property type="entry name" value="RNA-binding motif protein 28"/>
    <property type="match status" value="1"/>
</dbReference>
<dbReference type="InterPro" id="IPR003954">
    <property type="entry name" value="RRM_euk-type"/>
</dbReference>
<evidence type="ECO:0000256" key="5">
    <source>
        <dbReference type="PROSITE-ProRule" id="PRU00176"/>
    </source>
</evidence>
<evidence type="ECO:0000313" key="8">
    <source>
        <dbReference type="EMBL" id="GMT15044.1"/>
    </source>
</evidence>
<evidence type="ECO:0000256" key="3">
    <source>
        <dbReference type="ARBA" id="ARBA00022884"/>
    </source>
</evidence>
<dbReference type="InterPro" id="IPR000504">
    <property type="entry name" value="RRM_dom"/>
</dbReference>
<accession>A0AAV5V950</accession>
<dbReference type="SMART" id="SM00360">
    <property type="entry name" value="RRM"/>
    <property type="match status" value="3"/>
</dbReference>
<protein>
    <recommendedName>
        <fullName evidence="7">RRM domain-containing protein</fullName>
    </recommendedName>
</protein>
<dbReference type="CDD" id="cd12415">
    <property type="entry name" value="RRM3_RBM28_like"/>
    <property type="match status" value="1"/>
</dbReference>
<comment type="caution">
    <text evidence="8">The sequence shown here is derived from an EMBL/GenBank/DDBJ whole genome shotgun (WGS) entry which is preliminary data.</text>
</comment>
<dbReference type="Gene3D" id="3.30.70.330">
    <property type="match status" value="3"/>
</dbReference>
<evidence type="ECO:0000256" key="6">
    <source>
        <dbReference type="SAM" id="MobiDB-lite"/>
    </source>
</evidence>
<dbReference type="Proteomes" id="UP001432322">
    <property type="component" value="Unassembled WGS sequence"/>
</dbReference>
<proteinExistence type="predicted"/>
<feature type="compositionally biased region" description="Acidic residues" evidence="6">
    <location>
        <begin position="277"/>
        <end position="295"/>
    </location>
</feature>
<feature type="compositionally biased region" description="Acidic residues" evidence="6">
    <location>
        <begin position="303"/>
        <end position="322"/>
    </location>
</feature>
<sequence length="691" mass="78419">FHKKFDDGEGETTQSEDKKKLYENTVDMSSYGYQRKEDNGEDGGSNEREGGFRGGRGGFRGGRREWGDKREEENGEEGGGFSGGRGGFRGGRGGGGFRGGRRDWGDRREEDNGEEGGFHRRRRPWQQEEEQEEEQVPEKKKLLRWVNVNLRHWRIIIRNLPFKTTKEDLEKACAPFGEFTEVVLPKCKDKRFPDSCAGFGFVQYKTEEEADKGLKGLNEAKINGRKVAADWTMPKDTYETAKHDEKEELARKVKVEKNEDDDKKGKKKKGEEKMAVDESDEDEEKEEDDEMDEDYDKDKSESDNEDEEKSDEDEEKEDEDEDELKKKGKGKTTKADVAVAEKRVLFLRNLSYHTTDESLKEAMQKYGNVKLAIVCRYHDSDHSKGTAFVHFETAEEATKAIEETYRGDVEVDGRPINASLALPREEATRIDKEKHAKTTKDTRNLLLARVGVIREGTAAANGMSKSDTMKRKNMVQAMRKKLENLHMFISPTRLAIHNLPFSLSDEKLREMCEKSGGEGANVLECRIWRDLNNVDEKGVARSRGYGFVAFSSHSSALACLNALNNNAETFTNERRPIVEFSIENMQALKLRESRLGAKKAAKEKREDDVVLKEVTKTTSKMLKAGMKPLPLRMNAKIRTRDPKKKDKKKGGEKKKREEKKGGESGEQNGGAKKKIGKSGKKTLAKYLSLSS</sequence>
<evidence type="ECO:0000259" key="7">
    <source>
        <dbReference type="PROSITE" id="PS50102"/>
    </source>
</evidence>
<dbReference type="CDD" id="cd12414">
    <property type="entry name" value="RRM2_RBM28_like"/>
    <property type="match status" value="1"/>
</dbReference>
<feature type="compositionally biased region" description="Basic and acidic residues" evidence="6">
    <location>
        <begin position="654"/>
        <end position="663"/>
    </location>
</feature>
<dbReference type="CDD" id="cd12416">
    <property type="entry name" value="RRM4_RBM28_like"/>
    <property type="match status" value="1"/>
</dbReference>
<dbReference type="PANTHER" id="PTHR48039">
    <property type="entry name" value="RNA-BINDING MOTIF PROTEIN 14B"/>
    <property type="match status" value="1"/>
</dbReference>
<feature type="compositionally biased region" description="Gly residues" evidence="6">
    <location>
        <begin position="77"/>
        <end position="98"/>
    </location>
</feature>
<keyword evidence="9" id="KW-1185">Reference proteome</keyword>
<feature type="compositionally biased region" description="Basic and acidic residues" evidence="6">
    <location>
        <begin position="62"/>
        <end position="72"/>
    </location>
</feature>
<dbReference type="InterPro" id="IPR051945">
    <property type="entry name" value="RRM_MRD1_RNA_proc_ribogen"/>
</dbReference>
<dbReference type="PANTHER" id="PTHR48039:SF5">
    <property type="entry name" value="RNA-BINDING PROTEIN 28"/>
    <property type="match status" value="1"/>
</dbReference>
<dbReference type="EMBL" id="BTSY01000002">
    <property type="protein sequence ID" value="GMT15044.1"/>
    <property type="molecule type" value="Genomic_DNA"/>
</dbReference>
<evidence type="ECO:0000313" key="9">
    <source>
        <dbReference type="Proteomes" id="UP001432322"/>
    </source>
</evidence>
<keyword evidence="3 5" id="KW-0694">RNA-binding</keyword>
<feature type="compositionally biased region" description="Basic and acidic residues" evidence="6">
    <location>
        <begin position="249"/>
        <end position="276"/>
    </location>
</feature>
<feature type="domain" description="RRM" evidence="7">
    <location>
        <begin position="343"/>
        <end position="423"/>
    </location>
</feature>
<comment type="subcellular location">
    <subcellularLocation>
        <location evidence="1">Nucleus</location>
    </subcellularLocation>
</comment>
<keyword evidence="2" id="KW-0677">Repeat</keyword>
<dbReference type="AlphaFoldDB" id="A0AAV5V950"/>
<evidence type="ECO:0000256" key="4">
    <source>
        <dbReference type="ARBA" id="ARBA00023242"/>
    </source>
</evidence>
<dbReference type="PROSITE" id="PS50102">
    <property type="entry name" value="RRM"/>
    <property type="match status" value="3"/>
</dbReference>
<dbReference type="GO" id="GO:0005730">
    <property type="term" value="C:nucleolus"/>
    <property type="evidence" value="ECO:0007669"/>
    <property type="project" value="TreeGrafter"/>
</dbReference>
<dbReference type="SMART" id="SM00361">
    <property type="entry name" value="RRM_1"/>
    <property type="match status" value="2"/>
</dbReference>
<feature type="region of interest" description="Disordered" evidence="6">
    <location>
        <begin position="628"/>
        <end position="691"/>
    </location>
</feature>
<evidence type="ECO:0000256" key="1">
    <source>
        <dbReference type="ARBA" id="ARBA00004123"/>
    </source>
</evidence>
<feature type="region of interest" description="Disordered" evidence="6">
    <location>
        <begin position="249"/>
        <end position="333"/>
    </location>
</feature>
<name>A0AAV5V950_9BILA</name>
<evidence type="ECO:0000256" key="2">
    <source>
        <dbReference type="ARBA" id="ARBA00022737"/>
    </source>
</evidence>
<keyword evidence="4" id="KW-0539">Nucleus</keyword>
<dbReference type="GO" id="GO:0003729">
    <property type="term" value="F:mRNA binding"/>
    <property type="evidence" value="ECO:0007669"/>
    <property type="project" value="TreeGrafter"/>
</dbReference>
<feature type="region of interest" description="Disordered" evidence="6">
    <location>
        <begin position="1"/>
        <end position="138"/>
    </location>
</feature>
<feature type="compositionally biased region" description="Basic residues" evidence="6">
    <location>
        <begin position="671"/>
        <end position="683"/>
    </location>
</feature>